<proteinExistence type="inferred from homology"/>
<evidence type="ECO:0000313" key="3">
    <source>
        <dbReference type="EMBL" id="NIX75282.1"/>
    </source>
</evidence>
<dbReference type="PANTHER" id="PTHR10963:SF55">
    <property type="entry name" value="GLYCOSIDE HYDROLASE FAMILY 16 PROTEIN"/>
    <property type="match status" value="1"/>
</dbReference>
<dbReference type="InterPro" id="IPR013320">
    <property type="entry name" value="ConA-like_dom_sf"/>
</dbReference>
<dbReference type="Pfam" id="PF00722">
    <property type="entry name" value="Glyco_hydro_16"/>
    <property type="match status" value="1"/>
</dbReference>
<keyword evidence="4" id="KW-1185">Reference proteome</keyword>
<dbReference type="PANTHER" id="PTHR10963">
    <property type="entry name" value="GLYCOSYL HYDROLASE-RELATED"/>
    <property type="match status" value="1"/>
</dbReference>
<accession>A0ABX0VBT4</accession>
<organism evidence="3 4">
    <name type="scientific">Microvirga terricola</name>
    <dbReference type="NCBI Taxonomy" id="2719797"/>
    <lineage>
        <taxon>Bacteria</taxon>
        <taxon>Pseudomonadati</taxon>
        <taxon>Pseudomonadota</taxon>
        <taxon>Alphaproteobacteria</taxon>
        <taxon>Hyphomicrobiales</taxon>
        <taxon>Methylobacteriaceae</taxon>
        <taxon>Microvirga</taxon>
    </lineage>
</organism>
<evidence type="ECO:0000313" key="4">
    <source>
        <dbReference type="Proteomes" id="UP000707352"/>
    </source>
</evidence>
<dbReference type="InterPro" id="IPR000757">
    <property type="entry name" value="Beta-glucanase-like"/>
</dbReference>
<reference evidence="3 4" key="1">
    <citation type="submission" date="2020-03" db="EMBL/GenBank/DDBJ databases">
        <title>The genome sequence of Microvirga sp. c23x22.</title>
        <authorList>
            <person name="Zhang X."/>
        </authorList>
    </citation>
    <scope>NUCLEOTIDE SEQUENCE [LARGE SCALE GENOMIC DNA]</scope>
    <source>
        <strain evidence="4">c23x22</strain>
    </source>
</reference>
<dbReference type="PROSITE" id="PS51762">
    <property type="entry name" value="GH16_2"/>
    <property type="match status" value="1"/>
</dbReference>
<dbReference type="Gene3D" id="2.60.120.200">
    <property type="match status" value="1"/>
</dbReference>
<dbReference type="EMBL" id="JAATJS010000001">
    <property type="protein sequence ID" value="NIX75282.1"/>
    <property type="molecule type" value="Genomic_DNA"/>
</dbReference>
<feature type="domain" description="GH16" evidence="2">
    <location>
        <begin position="27"/>
        <end position="286"/>
    </location>
</feature>
<evidence type="ECO:0000259" key="2">
    <source>
        <dbReference type="PROSITE" id="PS51762"/>
    </source>
</evidence>
<evidence type="ECO:0000256" key="1">
    <source>
        <dbReference type="ARBA" id="ARBA00006865"/>
    </source>
</evidence>
<dbReference type="GO" id="GO:0016787">
    <property type="term" value="F:hydrolase activity"/>
    <property type="evidence" value="ECO:0007669"/>
    <property type="project" value="UniProtKB-KW"/>
</dbReference>
<sequence length="286" mass="31775">MIRIAIVLIAGLAVLIGMPLLRPASLAIQKTAIDPHNPGETGVLTFSDDFSTLNLWNGADGTWDTAFPWSAANGAALFTNRERQWYINARYEPTASIKPWHISDGKLIITADRAPPSVKPLINGYNYTSGMLSTYHSFSQTYGYFEMRAKFPAGKGMWPAFWLLPANGHWPPEIDVVEMLGHDPGKIYMTVHSKASGRSTEQQGSIRVNDTSSGFHTYGIYWGPDTITWYLDGNPTYSAPTPADMHQPFYLVVNLAVGGRWPGDPNESTHFPAAMEVEYIRAYKTR</sequence>
<keyword evidence="3" id="KW-0378">Hydrolase</keyword>
<dbReference type="Proteomes" id="UP000707352">
    <property type="component" value="Unassembled WGS sequence"/>
</dbReference>
<name>A0ABX0VBT4_9HYPH</name>
<dbReference type="InterPro" id="IPR050546">
    <property type="entry name" value="Glycosyl_Hydrlase_16"/>
</dbReference>
<protein>
    <submittedName>
        <fullName evidence="3">Glycoside hydrolase family 16 protein</fullName>
    </submittedName>
</protein>
<dbReference type="CDD" id="cd08023">
    <property type="entry name" value="GH16_laminarinase_like"/>
    <property type="match status" value="1"/>
</dbReference>
<dbReference type="RefSeq" id="WP_167671178.1">
    <property type="nucleotide sequence ID" value="NZ_JAATJS010000001.1"/>
</dbReference>
<gene>
    <name evidence="3" type="ORF">HB375_01475</name>
</gene>
<dbReference type="SUPFAM" id="SSF49899">
    <property type="entry name" value="Concanavalin A-like lectins/glucanases"/>
    <property type="match status" value="1"/>
</dbReference>
<comment type="similarity">
    <text evidence="1">Belongs to the glycosyl hydrolase 16 family.</text>
</comment>
<comment type="caution">
    <text evidence="3">The sequence shown here is derived from an EMBL/GenBank/DDBJ whole genome shotgun (WGS) entry which is preliminary data.</text>
</comment>